<dbReference type="PANTHER" id="PTHR43236:SF2">
    <property type="entry name" value="BLL0069 PROTEIN"/>
    <property type="match status" value="1"/>
</dbReference>
<dbReference type="Gene3D" id="1.10.10.2910">
    <property type="match status" value="1"/>
</dbReference>
<dbReference type="InterPro" id="IPR010359">
    <property type="entry name" value="IrrE_HExxH"/>
</dbReference>
<dbReference type="InterPro" id="IPR052345">
    <property type="entry name" value="Rad_response_metalloprotease"/>
</dbReference>
<comment type="caution">
    <text evidence="2">The sequence shown here is derived from an EMBL/GenBank/DDBJ whole genome shotgun (WGS) entry which is preliminary data.</text>
</comment>
<evidence type="ECO:0000259" key="1">
    <source>
        <dbReference type="Pfam" id="PF06114"/>
    </source>
</evidence>
<evidence type="ECO:0000313" key="2">
    <source>
        <dbReference type="EMBL" id="NBH62746.1"/>
    </source>
</evidence>
<dbReference type="AlphaFoldDB" id="A0A845QM96"/>
<dbReference type="Proteomes" id="UP000446866">
    <property type="component" value="Unassembled WGS sequence"/>
</dbReference>
<name>A0A845QM96_9FIRM</name>
<dbReference type="Pfam" id="PF06114">
    <property type="entry name" value="Peptidase_M78"/>
    <property type="match status" value="1"/>
</dbReference>
<organism evidence="2 3">
    <name type="scientific">Anaerotruncus colihominis</name>
    <dbReference type="NCBI Taxonomy" id="169435"/>
    <lineage>
        <taxon>Bacteria</taxon>
        <taxon>Bacillati</taxon>
        <taxon>Bacillota</taxon>
        <taxon>Clostridia</taxon>
        <taxon>Eubacteriales</taxon>
        <taxon>Oscillospiraceae</taxon>
        <taxon>Anaerotruncus</taxon>
    </lineage>
</organism>
<protein>
    <submittedName>
        <fullName evidence="2">ImmA/IrrE family metallo-endopeptidase</fullName>
    </submittedName>
</protein>
<dbReference type="PANTHER" id="PTHR43236">
    <property type="entry name" value="ANTITOXIN HIGA1"/>
    <property type="match status" value="1"/>
</dbReference>
<dbReference type="EMBL" id="QXWK01000034">
    <property type="protein sequence ID" value="NBH62746.1"/>
    <property type="molecule type" value="Genomic_DNA"/>
</dbReference>
<proteinExistence type="predicted"/>
<evidence type="ECO:0000313" key="3">
    <source>
        <dbReference type="Proteomes" id="UP000446866"/>
    </source>
</evidence>
<keyword evidence="3" id="KW-1185">Reference proteome</keyword>
<feature type="domain" description="IrrE N-terminal-like" evidence="1">
    <location>
        <begin position="43"/>
        <end position="160"/>
    </location>
</feature>
<reference evidence="2 3" key="1">
    <citation type="submission" date="2018-08" db="EMBL/GenBank/DDBJ databases">
        <title>Murine metabolic-syndrome-specific gut microbial biobank.</title>
        <authorList>
            <person name="Liu C."/>
        </authorList>
    </citation>
    <scope>NUCLEOTIDE SEQUENCE [LARGE SCALE GENOMIC DNA]</scope>
    <source>
        <strain evidence="2 3">28</strain>
    </source>
</reference>
<sequence>MRKKSLPRTNTENRHKGRGILNIKKSVDYYVRKVGSRNPFEIADALNITIIYENLGNINGYYNKQLRMKQIHINHNLEENEKRFTAAHELGHAILHPNTNTPFLRSCTYFSIDKLENEANKFAIELLVPDDDFEEYTKYFTLEQIARIYGYYTELLELKLK</sequence>
<gene>
    <name evidence="2" type="ORF">D0435_13910</name>
</gene>
<accession>A0A845QM96</accession>